<proteinExistence type="predicted"/>
<evidence type="ECO:0000256" key="7">
    <source>
        <dbReference type="SAM" id="Phobius"/>
    </source>
</evidence>
<evidence type="ECO:0000256" key="3">
    <source>
        <dbReference type="ARBA" id="ARBA00022748"/>
    </source>
</evidence>
<evidence type="ECO:0000256" key="5">
    <source>
        <dbReference type="ARBA" id="ARBA00023136"/>
    </source>
</evidence>
<dbReference type="GO" id="GO:0017004">
    <property type="term" value="P:cytochrome complex assembly"/>
    <property type="evidence" value="ECO:0007669"/>
    <property type="project" value="UniProtKB-KW"/>
</dbReference>
<evidence type="ECO:0000256" key="6">
    <source>
        <dbReference type="SAM" id="MobiDB-lite"/>
    </source>
</evidence>
<feature type="region of interest" description="Disordered" evidence="6">
    <location>
        <begin position="523"/>
        <end position="543"/>
    </location>
</feature>
<accession>A0A7Y9RUD6</accession>
<dbReference type="InterPro" id="IPR023494">
    <property type="entry name" value="Cyt_c_bgen_Ccs1/CcsB/ResB"/>
</dbReference>
<evidence type="ECO:0000313" key="10">
    <source>
        <dbReference type="Proteomes" id="UP000544110"/>
    </source>
</evidence>
<sequence>MSAGTVPASGTDEGEGAAPPAVAQDAPASRLSGVATGSGVGTWLRWSWRRLTSMRTAVVLLALLALAAVPGSVFPQRNVATDPGAVVRFYGDNPDLAPWLDRLGFFDVYASAWFAAVYLLLLVSMTGCVLPRCAVLWRSARGAPPEPPRSLDRFEHWAVSEPLDEALATHALASLADELSRRRFRVRRGNGWLSAERGYVREVGNLAFHFSLLVLLVGVAGGRLFGYEARAAVVEGESFTNVASQYDAFTPSVWTDVDDLEPFSFHLSSFDATFETAAGRRGEPRSFDAALEVTTPGSTFEQVVRPNQPLEVGGTKAFLTGHGYAPVVTVRDGTGETVFSGPVVFLPADSNVTSDGVIKAPDAEPTQLAFEGLFLPTAAADENGPYSAFPDLLNPRLVLTAWTGDLGLDDGRPQSVFELDTDGLQPVLETSGERPLREVLALGDTLELPGGRGSIRFDDVRRFANFQFARDPGKEVSLVAALLLLAGLTTSLVVRRRRLYARAVVEGDGQLRLQLASHPLTRRGTPATELHDLAHHLPRRSAS</sequence>
<dbReference type="PANTHER" id="PTHR31566">
    <property type="entry name" value="CYTOCHROME C BIOGENESIS PROTEIN CCS1, CHLOROPLASTIC"/>
    <property type="match status" value="1"/>
</dbReference>
<feature type="transmembrane region" description="Helical" evidence="7">
    <location>
        <begin position="476"/>
        <end position="494"/>
    </location>
</feature>
<keyword evidence="5 7" id="KW-0472">Membrane</keyword>
<evidence type="ECO:0000259" key="8">
    <source>
        <dbReference type="Pfam" id="PF05140"/>
    </source>
</evidence>
<keyword evidence="10" id="KW-1185">Reference proteome</keyword>
<evidence type="ECO:0000313" key="9">
    <source>
        <dbReference type="EMBL" id="NYG56797.1"/>
    </source>
</evidence>
<evidence type="ECO:0000256" key="2">
    <source>
        <dbReference type="ARBA" id="ARBA00022692"/>
    </source>
</evidence>
<evidence type="ECO:0000256" key="1">
    <source>
        <dbReference type="ARBA" id="ARBA00004141"/>
    </source>
</evidence>
<feature type="domain" description="ResB-like" evidence="8">
    <location>
        <begin position="54"/>
        <end position="519"/>
    </location>
</feature>
<reference evidence="9 10" key="1">
    <citation type="submission" date="2020-07" db="EMBL/GenBank/DDBJ databases">
        <title>Sequencing the genomes of 1000 actinobacteria strains.</title>
        <authorList>
            <person name="Klenk H.-P."/>
        </authorList>
    </citation>
    <scope>NUCLEOTIDE SEQUENCE [LARGE SCALE GENOMIC DNA]</scope>
    <source>
        <strain evidence="9 10">DSM 24552</strain>
    </source>
</reference>
<dbReference type="AlphaFoldDB" id="A0A7Y9RUD6"/>
<dbReference type="Proteomes" id="UP000544110">
    <property type="component" value="Unassembled WGS sequence"/>
</dbReference>
<keyword evidence="4 7" id="KW-1133">Transmembrane helix</keyword>
<feature type="transmembrane region" description="Helical" evidence="7">
    <location>
        <begin position="54"/>
        <end position="74"/>
    </location>
</feature>
<dbReference type="InterPro" id="IPR007816">
    <property type="entry name" value="ResB-like_domain"/>
</dbReference>
<gene>
    <name evidence="9" type="ORF">BJ989_003101</name>
</gene>
<protein>
    <submittedName>
        <fullName evidence="9">Cytochrome c biogenesis protein</fullName>
    </submittedName>
</protein>
<comment type="caution">
    <text evidence="9">The sequence shown here is derived from an EMBL/GenBank/DDBJ whole genome shotgun (WGS) entry which is preliminary data.</text>
</comment>
<feature type="transmembrane region" description="Helical" evidence="7">
    <location>
        <begin position="108"/>
        <end position="130"/>
    </location>
</feature>
<name>A0A7Y9RUD6_9ACTN</name>
<dbReference type="GO" id="GO:0016020">
    <property type="term" value="C:membrane"/>
    <property type="evidence" value="ECO:0007669"/>
    <property type="project" value="UniProtKB-SubCell"/>
</dbReference>
<comment type="subcellular location">
    <subcellularLocation>
        <location evidence="1">Membrane</location>
        <topology evidence="1">Multi-pass membrane protein</topology>
    </subcellularLocation>
</comment>
<keyword evidence="2 7" id="KW-0812">Transmembrane</keyword>
<dbReference type="PANTHER" id="PTHR31566:SF0">
    <property type="entry name" value="CYTOCHROME C BIOGENESIS PROTEIN CCS1, CHLOROPLASTIC"/>
    <property type="match status" value="1"/>
</dbReference>
<evidence type="ECO:0000256" key="4">
    <source>
        <dbReference type="ARBA" id="ARBA00022989"/>
    </source>
</evidence>
<keyword evidence="3" id="KW-0201">Cytochrome c-type biogenesis</keyword>
<feature type="region of interest" description="Disordered" evidence="6">
    <location>
        <begin position="1"/>
        <end position="22"/>
    </location>
</feature>
<feature type="transmembrane region" description="Helical" evidence="7">
    <location>
        <begin position="206"/>
        <end position="225"/>
    </location>
</feature>
<organism evidence="9 10">
    <name type="scientific">Nocardioides perillae</name>
    <dbReference type="NCBI Taxonomy" id="1119534"/>
    <lineage>
        <taxon>Bacteria</taxon>
        <taxon>Bacillati</taxon>
        <taxon>Actinomycetota</taxon>
        <taxon>Actinomycetes</taxon>
        <taxon>Propionibacteriales</taxon>
        <taxon>Nocardioidaceae</taxon>
        <taxon>Nocardioides</taxon>
    </lineage>
</organism>
<dbReference type="RefSeq" id="WP_343049424.1">
    <property type="nucleotide sequence ID" value="NZ_JACCAC010000001.1"/>
</dbReference>
<dbReference type="EMBL" id="JACCAC010000001">
    <property type="protein sequence ID" value="NYG56797.1"/>
    <property type="molecule type" value="Genomic_DNA"/>
</dbReference>
<dbReference type="Pfam" id="PF05140">
    <property type="entry name" value="ResB"/>
    <property type="match status" value="1"/>
</dbReference>